<comment type="similarity">
    <text evidence="1">Belongs to the phage and mitochondrial RNA polymerase family.</text>
</comment>
<dbReference type="PANTHER" id="PTHR10102:SF0">
    <property type="entry name" value="DNA-DIRECTED RNA POLYMERASE, MITOCHONDRIAL"/>
    <property type="match status" value="1"/>
</dbReference>
<dbReference type="InterPro" id="IPR043502">
    <property type="entry name" value="DNA/RNA_pol_sf"/>
</dbReference>
<evidence type="ECO:0000256" key="6">
    <source>
        <dbReference type="ARBA" id="ARBA00023163"/>
    </source>
</evidence>
<comment type="catalytic activity">
    <reaction evidence="7">
        <text>RNA(n) + a ribonucleoside 5'-triphosphate = RNA(n+1) + diphosphate</text>
        <dbReference type="Rhea" id="RHEA:21248"/>
        <dbReference type="Rhea" id="RHEA-COMP:14527"/>
        <dbReference type="Rhea" id="RHEA-COMP:17342"/>
        <dbReference type="ChEBI" id="CHEBI:33019"/>
        <dbReference type="ChEBI" id="CHEBI:61557"/>
        <dbReference type="ChEBI" id="CHEBI:140395"/>
        <dbReference type="EC" id="2.7.7.6"/>
    </reaction>
</comment>
<evidence type="ECO:0000256" key="4">
    <source>
        <dbReference type="ARBA" id="ARBA00022679"/>
    </source>
</evidence>
<dbReference type="EMBL" id="JBGFUD010000891">
    <property type="protein sequence ID" value="MFH4975413.1"/>
    <property type="molecule type" value="Genomic_DNA"/>
</dbReference>
<sequence length="225" mass="25996">MTTVYGVTMFGAVLQIKRQLKGLGINDEDSVRFARYLAQKTFASLNDAFTSSTRIKNWLRRSAAAIVKLMRPVEWVTPLGLPVVQPYLSLSERHGKLCLIPKLTKQVNAFPPNFVHSLDSTHMMLTALHCRRLGITFAAVHDCYWTHASTADIMNVICREQFIHLHKQPIVEELGKFVRKKYLPSRLRRVMERDEIKEFEDVFTPELPDGKLDIEEIRESIYFFS</sequence>
<dbReference type="PANTHER" id="PTHR10102">
    <property type="entry name" value="DNA-DIRECTED RNA POLYMERASE, MITOCHONDRIAL"/>
    <property type="match status" value="1"/>
</dbReference>
<keyword evidence="6" id="KW-0804">Transcription</keyword>
<name>A0ABD6E5T5_9BILA</name>
<dbReference type="Pfam" id="PF00940">
    <property type="entry name" value="RNA_pol"/>
    <property type="match status" value="1"/>
</dbReference>
<evidence type="ECO:0000259" key="8">
    <source>
        <dbReference type="Pfam" id="PF00940"/>
    </source>
</evidence>
<evidence type="ECO:0000256" key="3">
    <source>
        <dbReference type="ARBA" id="ARBA00022478"/>
    </source>
</evidence>
<dbReference type="InterPro" id="IPR002092">
    <property type="entry name" value="DNA-dir_Rpol_phage-type"/>
</dbReference>
<dbReference type="SUPFAM" id="SSF56672">
    <property type="entry name" value="DNA/RNA polymerases"/>
    <property type="match status" value="1"/>
</dbReference>
<keyword evidence="5" id="KW-0548">Nucleotidyltransferase</keyword>
<evidence type="ECO:0000256" key="1">
    <source>
        <dbReference type="ARBA" id="ARBA00009493"/>
    </source>
</evidence>
<keyword evidence="10" id="KW-1185">Reference proteome</keyword>
<gene>
    <name evidence="9" type="ORF">AB6A40_002122</name>
</gene>
<keyword evidence="3" id="KW-0240">DNA-directed RNA polymerase</keyword>
<dbReference type="GO" id="GO:0000428">
    <property type="term" value="C:DNA-directed RNA polymerase complex"/>
    <property type="evidence" value="ECO:0007669"/>
    <property type="project" value="UniProtKB-KW"/>
</dbReference>
<feature type="domain" description="DNA-directed RNA polymerase C-terminal" evidence="8">
    <location>
        <begin position="1"/>
        <end position="225"/>
    </location>
</feature>
<keyword evidence="4" id="KW-0808">Transferase</keyword>
<proteinExistence type="inferred from homology"/>
<dbReference type="InterPro" id="IPR046950">
    <property type="entry name" value="DNA-dir_Rpol_C_phage-type"/>
</dbReference>
<protein>
    <recommendedName>
        <fullName evidence="2">DNA-directed RNA polymerase</fullName>
        <ecNumber evidence="2">2.7.7.6</ecNumber>
    </recommendedName>
</protein>
<evidence type="ECO:0000313" key="10">
    <source>
        <dbReference type="Proteomes" id="UP001608902"/>
    </source>
</evidence>
<dbReference type="EC" id="2.7.7.6" evidence="2"/>
<organism evidence="9 10">
    <name type="scientific">Gnathostoma spinigerum</name>
    <dbReference type="NCBI Taxonomy" id="75299"/>
    <lineage>
        <taxon>Eukaryota</taxon>
        <taxon>Metazoa</taxon>
        <taxon>Ecdysozoa</taxon>
        <taxon>Nematoda</taxon>
        <taxon>Chromadorea</taxon>
        <taxon>Rhabditida</taxon>
        <taxon>Spirurina</taxon>
        <taxon>Gnathostomatomorpha</taxon>
        <taxon>Gnathostomatoidea</taxon>
        <taxon>Gnathostomatidae</taxon>
        <taxon>Gnathostoma</taxon>
    </lineage>
</organism>
<comment type="caution">
    <text evidence="9">The sequence shown here is derived from an EMBL/GenBank/DDBJ whole genome shotgun (WGS) entry which is preliminary data.</text>
</comment>
<dbReference type="AlphaFoldDB" id="A0ABD6E5T5"/>
<dbReference type="Gene3D" id="1.10.150.20">
    <property type="entry name" value="5' to 3' exonuclease, C-terminal subdomain"/>
    <property type="match status" value="1"/>
</dbReference>
<evidence type="ECO:0000256" key="7">
    <source>
        <dbReference type="ARBA" id="ARBA00048552"/>
    </source>
</evidence>
<reference evidence="9 10" key="1">
    <citation type="submission" date="2024-08" db="EMBL/GenBank/DDBJ databases">
        <title>Gnathostoma spinigerum genome.</title>
        <authorList>
            <person name="Gonzalez-Bertolin B."/>
            <person name="Monzon S."/>
            <person name="Zaballos A."/>
            <person name="Jimenez P."/>
            <person name="Dekumyoy P."/>
            <person name="Varona S."/>
            <person name="Cuesta I."/>
            <person name="Sumanam S."/>
            <person name="Adisakwattana P."/>
            <person name="Gasser R.B."/>
            <person name="Hernandez-Gonzalez A."/>
            <person name="Young N.D."/>
            <person name="Perteguer M.J."/>
        </authorList>
    </citation>
    <scope>NUCLEOTIDE SEQUENCE [LARGE SCALE GENOMIC DNA]</scope>
    <source>
        <strain evidence="9">AL3</strain>
        <tissue evidence="9">Liver</tissue>
    </source>
</reference>
<evidence type="ECO:0000256" key="2">
    <source>
        <dbReference type="ARBA" id="ARBA00012418"/>
    </source>
</evidence>
<accession>A0ABD6E5T5</accession>
<dbReference type="Proteomes" id="UP001608902">
    <property type="component" value="Unassembled WGS sequence"/>
</dbReference>
<evidence type="ECO:0000313" key="9">
    <source>
        <dbReference type="EMBL" id="MFH4975413.1"/>
    </source>
</evidence>
<dbReference type="GO" id="GO:0003899">
    <property type="term" value="F:DNA-directed RNA polymerase activity"/>
    <property type="evidence" value="ECO:0007669"/>
    <property type="project" value="UniProtKB-EC"/>
</dbReference>
<evidence type="ECO:0000256" key="5">
    <source>
        <dbReference type="ARBA" id="ARBA00022695"/>
    </source>
</evidence>